<name>A0A8J2ZJX6_9RHOB</name>
<comment type="caution">
    <text evidence="3">The sequence shown here is derived from an EMBL/GenBank/DDBJ whole genome shotgun (WGS) entry which is preliminary data.</text>
</comment>
<sequence>MNKFPSRHRARSMRHPGRFNPVRIQSESDLEGRHFRLLLTPGQSLRDAIVEPLRAVGVTSASTTILGGFFSQLSYCVAPPDPSGQAVIAYSAPIDAGPTCMIFGNATLGLSSEGDPLVHCHAAIRTSGGEYRGGHILPDRSIIGPTPIPVLVTAFEGFSLRQSFDPETNIPLLQPFREDARNESHA</sequence>
<evidence type="ECO:0000259" key="2">
    <source>
        <dbReference type="PROSITE" id="PS51742"/>
    </source>
</evidence>
<feature type="compositionally biased region" description="Basic residues" evidence="1">
    <location>
        <begin position="1"/>
        <end position="17"/>
    </location>
</feature>
<protein>
    <recommendedName>
        <fullName evidence="2">PPC domain-containing protein</fullName>
    </recommendedName>
</protein>
<dbReference type="InterPro" id="IPR005175">
    <property type="entry name" value="PPC_dom"/>
</dbReference>
<dbReference type="SUPFAM" id="SSF117856">
    <property type="entry name" value="AF0104/ALDC/Ptd012-like"/>
    <property type="match status" value="1"/>
</dbReference>
<dbReference type="Proteomes" id="UP000617145">
    <property type="component" value="Unassembled WGS sequence"/>
</dbReference>
<feature type="region of interest" description="Disordered" evidence="1">
    <location>
        <begin position="1"/>
        <end position="20"/>
    </location>
</feature>
<dbReference type="PROSITE" id="PS51742">
    <property type="entry name" value="PPC"/>
    <property type="match status" value="1"/>
</dbReference>
<evidence type="ECO:0000313" key="3">
    <source>
        <dbReference type="EMBL" id="GGG74043.1"/>
    </source>
</evidence>
<evidence type="ECO:0000313" key="4">
    <source>
        <dbReference type="Proteomes" id="UP000617145"/>
    </source>
</evidence>
<gene>
    <name evidence="3" type="ORF">GCM10011415_23060</name>
</gene>
<keyword evidence="4" id="KW-1185">Reference proteome</keyword>
<feature type="domain" description="PPC" evidence="2">
    <location>
        <begin position="27"/>
        <end position="176"/>
    </location>
</feature>
<reference evidence="3" key="1">
    <citation type="journal article" date="2014" name="Int. J. Syst. Evol. Microbiol.">
        <title>Complete genome sequence of Corynebacterium casei LMG S-19264T (=DSM 44701T), isolated from a smear-ripened cheese.</title>
        <authorList>
            <consortium name="US DOE Joint Genome Institute (JGI-PGF)"/>
            <person name="Walter F."/>
            <person name="Albersmeier A."/>
            <person name="Kalinowski J."/>
            <person name="Ruckert C."/>
        </authorList>
    </citation>
    <scope>NUCLEOTIDE SEQUENCE</scope>
    <source>
        <strain evidence="3">CGMCC 1.15762</strain>
    </source>
</reference>
<evidence type="ECO:0000256" key="1">
    <source>
        <dbReference type="SAM" id="MobiDB-lite"/>
    </source>
</evidence>
<organism evidence="3 4">
    <name type="scientific">Salipiger pallidus</name>
    <dbReference type="NCBI Taxonomy" id="1775170"/>
    <lineage>
        <taxon>Bacteria</taxon>
        <taxon>Pseudomonadati</taxon>
        <taxon>Pseudomonadota</taxon>
        <taxon>Alphaproteobacteria</taxon>
        <taxon>Rhodobacterales</taxon>
        <taxon>Roseobacteraceae</taxon>
        <taxon>Salipiger</taxon>
    </lineage>
</organism>
<proteinExistence type="predicted"/>
<dbReference type="RefSeq" id="WP_229673162.1">
    <property type="nucleotide sequence ID" value="NZ_BMJV01000004.1"/>
</dbReference>
<dbReference type="EMBL" id="BMJV01000004">
    <property type="protein sequence ID" value="GGG74043.1"/>
    <property type="molecule type" value="Genomic_DNA"/>
</dbReference>
<dbReference type="Gene3D" id="3.30.1330.80">
    <property type="entry name" value="Hypothetical protein, similar to alpha- acetolactate decarboxylase, domain 2"/>
    <property type="match status" value="1"/>
</dbReference>
<accession>A0A8J2ZJX6</accession>
<reference evidence="3" key="2">
    <citation type="submission" date="2020-09" db="EMBL/GenBank/DDBJ databases">
        <authorList>
            <person name="Sun Q."/>
            <person name="Zhou Y."/>
        </authorList>
    </citation>
    <scope>NUCLEOTIDE SEQUENCE</scope>
    <source>
        <strain evidence="3">CGMCC 1.15762</strain>
    </source>
</reference>
<dbReference type="AlphaFoldDB" id="A0A8J2ZJX6"/>